<dbReference type="InterPro" id="IPR050214">
    <property type="entry name" value="Cys_Synth/Cystath_Beta-Synth"/>
</dbReference>
<dbReference type="NCBIfam" id="TIGR01136">
    <property type="entry name" value="cysKM"/>
    <property type="match status" value="1"/>
</dbReference>
<dbReference type="EMBL" id="QPJJ01000016">
    <property type="protein sequence ID" value="RCW63744.1"/>
    <property type="molecule type" value="Genomic_DNA"/>
</dbReference>
<comment type="caution">
    <text evidence="14">The sequence shown here is derived from an EMBL/GenBank/DDBJ whole genome shotgun (WGS) entry which is preliminary data.</text>
</comment>
<proteinExistence type="inferred from homology"/>
<dbReference type="EC" id="2.5.1.47" evidence="4 12"/>
<dbReference type="SUPFAM" id="SSF53686">
    <property type="entry name" value="Tryptophan synthase beta subunit-like PLP-dependent enzymes"/>
    <property type="match status" value="1"/>
</dbReference>
<dbReference type="CDD" id="cd01561">
    <property type="entry name" value="CBS_like"/>
    <property type="match status" value="1"/>
</dbReference>
<evidence type="ECO:0000256" key="8">
    <source>
        <dbReference type="ARBA" id="ARBA00023192"/>
    </source>
</evidence>
<dbReference type="InterPro" id="IPR036052">
    <property type="entry name" value="TrpB-like_PALP_sf"/>
</dbReference>
<feature type="binding site" evidence="10">
    <location>
        <position position="266"/>
    </location>
    <ligand>
        <name>pyridoxal 5'-phosphate</name>
        <dbReference type="ChEBI" id="CHEBI:597326"/>
    </ligand>
</feature>
<evidence type="ECO:0000256" key="3">
    <source>
        <dbReference type="ARBA" id="ARBA00007103"/>
    </source>
</evidence>
<gene>
    <name evidence="14" type="ORF">DFR57_11623</name>
</gene>
<dbReference type="GO" id="GO:0004124">
    <property type="term" value="F:cysteine synthase activity"/>
    <property type="evidence" value="ECO:0007669"/>
    <property type="project" value="UniProtKB-UniRule"/>
</dbReference>
<feature type="binding site" evidence="10">
    <location>
        <position position="74"/>
    </location>
    <ligand>
        <name>pyridoxal 5'-phosphate</name>
        <dbReference type="ChEBI" id="CHEBI:597326"/>
    </ligand>
</feature>
<comment type="similarity">
    <text evidence="3 12">Belongs to the cysteine synthase/cystathionine beta-synthase family.</text>
</comment>
<evidence type="ECO:0000313" key="15">
    <source>
        <dbReference type="Proteomes" id="UP000252585"/>
    </source>
</evidence>
<dbReference type="AlphaFoldDB" id="A0A368XCI5"/>
<dbReference type="PANTHER" id="PTHR10314">
    <property type="entry name" value="CYSTATHIONINE BETA-SYNTHASE"/>
    <property type="match status" value="1"/>
</dbReference>
<comment type="cofactor">
    <cofactor evidence="1 10 12">
        <name>pyridoxal 5'-phosphate</name>
        <dbReference type="ChEBI" id="CHEBI:597326"/>
    </cofactor>
</comment>
<evidence type="ECO:0000256" key="10">
    <source>
        <dbReference type="PIRSR" id="PIRSR605856-50"/>
    </source>
</evidence>
<organism evidence="14 15">
    <name type="scientific">Saliterribacillus persicus</name>
    <dbReference type="NCBI Taxonomy" id="930114"/>
    <lineage>
        <taxon>Bacteria</taxon>
        <taxon>Bacillati</taxon>
        <taxon>Bacillota</taxon>
        <taxon>Bacilli</taxon>
        <taxon>Bacillales</taxon>
        <taxon>Bacillaceae</taxon>
        <taxon>Saliterribacillus</taxon>
    </lineage>
</organism>
<evidence type="ECO:0000256" key="1">
    <source>
        <dbReference type="ARBA" id="ARBA00001933"/>
    </source>
</evidence>
<evidence type="ECO:0000256" key="6">
    <source>
        <dbReference type="ARBA" id="ARBA00022679"/>
    </source>
</evidence>
<comment type="catalytic activity">
    <reaction evidence="9 12">
        <text>O-acetyl-L-serine + hydrogen sulfide = L-cysteine + acetate</text>
        <dbReference type="Rhea" id="RHEA:14829"/>
        <dbReference type="ChEBI" id="CHEBI:29919"/>
        <dbReference type="ChEBI" id="CHEBI:30089"/>
        <dbReference type="ChEBI" id="CHEBI:35235"/>
        <dbReference type="ChEBI" id="CHEBI:58340"/>
        <dbReference type="EC" id="2.5.1.47"/>
    </reaction>
</comment>
<dbReference type="FunFam" id="3.40.50.1100:FF:000006">
    <property type="entry name" value="Cysteine synthase"/>
    <property type="match status" value="1"/>
</dbReference>
<evidence type="ECO:0000256" key="12">
    <source>
        <dbReference type="RuleBase" id="RU003985"/>
    </source>
</evidence>
<keyword evidence="7 10" id="KW-0663">Pyridoxal phosphate</keyword>
<dbReference type="PROSITE" id="PS00901">
    <property type="entry name" value="CYS_SYNTHASE"/>
    <property type="match status" value="1"/>
</dbReference>
<evidence type="ECO:0000256" key="9">
    <source>
        <dbReference type="ARBA" id="ARBA00047931"/>
    </source>
</evidence>
<comment type="pathway">
    <text evidence="2">Amino-acid biosynthesis; L-cysteine biosynthesis; L-cysteine from L-serine: step 2/2.</text>
</comment>
<keyword evidence="6 12" id="KW-0808">Transferase</keyword>
<protein>
    <recommendedName>
        <fullName evidence="4 12">Cysteine synthase</fullName>
        <ecNumber evidence="4 12">2.5.1.47</ecNumber>
    </recommendedName>
</protein>
<feature type="binding site" evidence="10">
    <location>
        <begin position="178"/>
        <end position="182"/>
    </location>
    <ligand>
        <name>pyridoxal 5'-phosphate</name>
        <dbReference type="ChEBI" id="CHEBI:597326"/>
    </ligand>
</feature>
<reference evidence="14 15" key="1">
    <citation type="submission" date="2018-07" db="EMBL/GenBank/DDBJ databases">
        <title>Genomic Encyclopedia of Type Strains, Phase IV (KMG-IV): sequencing the most valuable type-strain genomes for metagenomic binning, comparative biology and taxonomic classification.</title>
        <authorList>
            <person name="Goeker M."/>
        </authorList>
    </citation>
    <scope>NUCLEOTIDE SEQUENCE [LARGE SCALE GENOMIC DNA]</scope>
    <source>
        <strain evidence="14 15">DSM 27696</strain>
    </source>
</reference>
<dbReference type="NCBIfam" id="TIGR01139">
    <property type="entry name" value="cysK"/>
    <property type="match status" value="1"/>
</dbReference>
<evidence type="ECO:0000256" key="2">
    <source>
        <dbReference type="ARBA" id="ARBA00004962"/>
    </source>
</evidence>
<name>A0A368XCI5_9BACI</name>
<dbReference type="InterPro" id="IPR001216">
    <property type="entry name" value="P-phosphate_BS"/>
</dbReference>
<dbReference type="GO" id="GO:0006535">
    <property type="term" value="P:cysteine biosynthetic process from serine"/>
    <property type="evidence" value="ECO:0007669"/>
    <property type="project" value="UniProtKB-UniRule"/>
</dbReference>
<dbReference type="Gene3D" id="3.40.50.1100">
    <property type="match status" value="2"/>
</dbReference>
<keyword evidence="5 12" id="KW-0028">Amino-acid biosynthesis</keyword>
<evidence type="ECO:0000256" key="4">
    <source>
        <dbReference type="ARBA" id="ARBA00012681"/>
    </source>
</evidence>
<dbReference type="InterPro" id="IPR001926">
    <property type="entry name" value="TrpB-like_PALP"/>
</dbReference>
<keyword evidence="15" id="KW-1185">Reference proteome</keyword>
<dbReference type="OrthoDB" id="9808024at2"/>
<dbReference type="UniPathway" id="UPA00136">
    <property type="reaction ID" value="UER00200"/>
</dbReference>
<dbReference type="InterPro" id="IPR005859">
    <property type="entry name" value="CysK"/>
</dbReference>
<evidence type="ECO:0000259" key="13">
    <source>
        <dbReference type="Pfam" id="PF00291"/>
    </source>
</evidence>
<evidence type="ECO:0000256" key="7">
    <source>
        <dbReference type="ARBA" id="ARBA00022898"/>
    </source>
</evidence>
<dbReference type="Pfam" id="PF00291">
    <property type="entry name" value="PALP"/>
    <property type="match status" value="1"/>
</dbReference>
<dbReference type="InterPro" id="IPR005856">
    <property type="entry name" value="Cys_synth"/>
</dbReference>
<evidence type="ECO:0000256" key="11">
    <source>
        <dbReference type="PIRSR" id="PIRSR605856-51"/>
    </source>
</evidence>
<dbReference type="Proteomes" id="UP000252585">
    <property type="component" value="Unassembled WGS sequence"/>
</dbReference>
<evidence type="ECO:0000313" key="14">
    <source>
        <dbReference type="EMBL" id="RCW63744.1"/>
    </source>
</evidence>
<feature type="domain" description="Tryptophan synthase beta chain-like PALP" evidence="13">
    <location>
        <begin position="8"/>
        <end position="293"/>
    </location>
</feature>
<accession>A0A368XCI5</accession>
<feature type="modified residue" description="N6-(pyridoxal phosphate)lysine" evidence="11">
    <location>
        <position position="44"/>
    </location>
</feature>
<keyword evidence="8 12" id="KW-0198">Cysteine biosynthesis</keyword>
<evidence type="ECO:0000256" key="5">
    <source>
        <dbReference type="ARBA" id="ARBA00022605"/>
    </source>
</evidence>
<sequence length="305" mass="32430">MTIYQNMTELIGNTPVVKLNKLVPEDAADVYVKLEMFNPSKSVKDRAAYNMIVQAEKNGLINDSTTIIEPTSGNTGIGIAMAAAAKGYKAILVMPDNMTKERINILKAYGAEVVLTPSEKKMPGAIEKATALSEEITNSFIPQQFENAANPDIHRFTTAKEILTQMDGSLDGFVATAGTGGTITGTGETLKEALPDLYIAVVEPQGSPVLSGGKPGKHKLVGTSPGFVPKILNTSVYDEIIQISDEDAVGTFKKLASWEGIFVGPSAGAAVFASIQVAKKLGKGKKVLCIAPDTGERYLSMNLFE</sequence>